<dbReference type="EMBL" id="KY684089">
    <property type="protein sequence ID" value="ARF09930.1"/>
    <property type="molecule type" value="Genomic_DNA"/>
</dbReference>
<dbReference type="GO" id="GO:0016887">
    <property type="term" value="F:ATP hydrolysis activity"/>
    <property type="evidence" value="ECO:0007669"/>
    <property type="project" value="InterPro"/>
</dbReference>
<reference evidence="2" key="1">
    <citation type="journal article" date="2017" name="Science">
        <title>Giant viruses with an expanded complement of translation system components.</title>
        <authorList>
            <person name="Schulz F."/>
            <person name="Yutin N."/>
            <person name="Ivanova N.N."/>
            <person name="Ortega D.R."/>
            <person name="Lee T.K."/>
            <person name="Vierheilig J."/>
            <person name="Daims H."/>
            <person name="Horn M."/>
            <person name="Wagner M."/>
            <person name="Jensen G.J."/>
            <person name="Kyrpides N.C."/>
            <person name="Koonin E.V."/>
            <person name="Woyke T."/>
        </authorList>
    </citation>
    <scope>NUCLEOTIDE SEQUENCE</scope>
    <source>
        <strain evidence="2">ILV1</strain>
    </source>
</reference>
<dbReference type="SUPFAM" id="SSF52540">
    <property type="entry name" value="P-loop containing nucleoside triphosphate hydrolases"/>
    <property type="match status" value="1"/>
</dbReference>
<organism evidence="2">
    <name type="scientific">Indivirus ILV1</name>
    <dbReference type="NCBI Taxonomy" id="1977633"/>
    <lineage>
        <taxon>Viruses</taxon>
        <taxon>Varidnaviria</taxon>
        <taxon>Bamfordvirae</taxon>
        <taxon>Nucleocytoviricota</taxon>
        <taxon>Megaviricetes</taxon>
        <taxon>Imitervirales</taxon>
        <taxon>Mimiviridae</taxon>
        <taxon>Klosneuvirinae</taxon>
        <taxon>Indivirus</taxon>
    </lineage>
</organism>
<evidence type="ECO:0000313" key="2">
    <source>
        <dbReference type="EMBL" id="ARF09930.1"/>
    </source>
</evidence>
<proteinExistence type="predicted"/>
<name>A0A1V0SDX7_9VIRU</name>
<dbReference type="GO" id="GO:0005524">
    <property type="term" value="F:ATP binding"/>
    <property type="evidence" value="ECO:0007669"/>
    <property type="project" value="InterPro"/>
</dbReference>
<evidence type="ECO:0000259" key="1">
    <source>
        <dbReference type="Pfam" id="PF00004"/>
    </source>
</evidence>
<gene>
    <name evidence="2" type="ORF">Indivirus_5_53</name>
</gene>
<accession>A0A1V0SDX7</accession>
<dbReference type="InterPro" id="IPR003959">
    <property type="entry name" value="ATPase_AAA_core"/>
</dbReference>
<dbReference type="InterPro" id="IPR027417">
    <property type="entry name" value="P-loop_NTPase"/>
</dbReference>
<protein>
    <submittedName>
        <fullName evidence="2">AAA family ATPase</fullName>
    </submittedName>
</protein>
<dbReference type="Gene3D" id="3.40.50.300">
    <property type="entry name" value="P-loop containing nucleotide triphosphate hydrolases"/>
    <property type="match status" value="1"/>
</dbReference>
<dbReference type="Pfam" id="PF00004">
    <property type="entry name" value="AAA"/>
    <property type="match status" value="1"/>
</dbReference>
<feature type="domain" description="ATPase AAA-type core" evidence="1">
    <location>
        <begin position="158"/>
        <end position="298"/>
    </location>
</feature>
<sequence>MLAFLLPLFFVALGVVWSFPAILFSLFGWRLYKISGQTMRKIFPLVRASSMWEGGDPTGWIIGYWFIGFIQKTSGERNEIVDMYILLSKSAFQKVFEDQPDTISKAKTITFFERTGEFFRIKWEKRNLPVTELEPRKEQQEVIDQCITTFMKKNNSIVLLTGPPGTGKSMIPLLVAKELLKTKKTVNYTDTWSPTTPGVEFQAMYNKIAPTEGSPLIVVVEEVDGIIIKLHANAIPDHKFLPIQIQNKTGWNLFFDRFDRMFYPHVLLFMTTNKSASFFDDLDPSYMRAGRVDHRFTINNDE</sequence>